<dbReference type="SUPFAM" id="SSF64518">
    <property type="entry name" value="Phase 1 flagellin"/>
    <property type="match status" value="1"/>
</dbReference>
<evidence type="ECO:0000256" key="2">
    <source>
        <dbReference type="ARBA" id="ARBA00004613"/>
    </source>
</evidence>
<keyword evidence="6 7" id="KW-0975">Bacterial flagellum</keyword>
<reference evidence="11 12" key="1">
    <citation type="submission" date="2016-03" db="EMBL/GenBank/DDBJ databases">
        <authorList>
            <person name="Ploux O."/>
        </authorList>
    </citation>
    <scope>NUCLEOTIDE SEQUENCE [LARGE SCALE GENOMIC DNA]</scope>
    <source>
        <strain evidence="11 12">R-45370</strain>
    </source>
</reference>
<evidence type="ECO:0000259" key="9">
    <source>
        <dbReference type="Pfam" id="PF06429"/>
    </source>
</evidence>
<dbReference type="PANTHER" id="PTHR30033">
    <property type="entry name" value="FLAGELLAR HOOK-ASSOCIATED PROTEIN 1"/>
    <property type="match status" value="1"/>
</dbReference>
<dbReference type="PROSITE" id="PS00588">
    <property type="entry name" value="FLAGELLA_BB_ROD"/>
    <property type="match status" value="1"/>
</dbReference>
<dbReference type="STRING" id="980561.A1359_13100"/>
<evidence type="ECO:0000259" key="10">
    <source>
        <dbReference type="Pfam" id="PF22638"/>
    </source>
</evidence>
<dbReference type="Pfam" id="PF00460">
    <property type="entry name" value="Flg_bb_rod"/>
    <property type="match status" value="1"/>
</dbReference>
<dbReference type="GO" id="GO:0044780">
    <property type="term" value="P:bacterial-type flagellum assembly"/>
    <property type="evidence" value="ECO:0007669"/>
    <property type="project" value="InterPro"/>
</dbReference>
<feature type="domain" description="Flagellar basal body rod protein N-terminal" evidence="8">
    <location>
        <begin position="6"/>
        <end position="35"/>
    </location>
</feature>
<dbReference type="AlphaFoldDB" id="A0A177N5G4"/>
<keyword evidence="11" id="KW-0282">Flagellum</keyword>
<name>A0A177N5G4_9GAMM</name>
<dbReference type="GO" id="GO:0005198">
    <property type="term" value="F:structural molecule activity"/>
    <property type="evidence" value="ECO:0007669"/>
    <property type="project" value="UniProtKB-UniRule"/>
</dbReference>
<protein>
    <recommendedName>
        <fullName evidence="4 7">Flagellar hook-associated protein 1</fullName>
        <shortName evidence="7">HAP1</shortName>
    </recommendedName>
</protein>
<evidence type="ECO:0000313" key="12">
    <source>
        <dbReference type="Proteomes" id="UP000078476"/>
    </source>
</evidence>
<dbReference type="PRINTS" id="PR01005">
    <property type="entry name" value="FLGHOOKAP1"/>
</dbReference>
<dbReference type="EMBL" id="LUUI01000126">
    <property type="protein sequence ID" value="OAI12834.1"/>
    <property type="molecule type" value="Genomic_DNA"/>
</dbReference>
<evidence type="ECO:0000256" key="5">
    <source>
        <dbReference type="ARBA" id="ARBA00022525"/>
    </source>
</evidence>
<comment type="subcellular location">
    <subcellularLocation>
        <location evidence="1 7">Bacterial flagellum</location>
    </subcellularLocation>
    <subcellularLocation>
        <location evidence="2 7">Secreted</location>
    </subcellularLocation>
</comment>
<dbReference type="InterPro" id="IPR019776">
    <property type="entry name" value="Flagellar_basal_body_rod_CS"/>
</dbReference>
<dbReference type="InterPro" id="IPR001444">
    <property type="entry name" value="Flag_bb_rod_N"/>
</dbReference>
<evidence type="ECO:0000313" key="11">
    <source>
        <dbReference type="EMBL" id="OAI12834.1"/>
    </source>
</evidence>
<evidence type="ECO:0000259" key="8">
    <source>
        <dbReference type="Pfam" id="PF00460"/>
    </source>
</evidence>
<gene>
    <name evidence="7" type="primary">flgK</name>
    <name evidence="11" type="ORF">A1359_13100</name>
</gene>
<evidence type="ECO:0000256" key="1">
    <source>
        <dbReference type="ARBA" id="ARBA00004365"/>
    </source>
</evidence>
<sequence>MSIGILNTALSGLAAFQRSLEVTSNNISNVNTEGYSRQRVQLQTSPEQYVGNGYIGSGVNATNIKRSYDEFINGQVRSSAMAYQDVDSFYRLSNQVDNLIADESTGLAPSMKEFFNSVNDVANDPISMPARQVMLAQADSMAHQFNTMSARFEDMRQQVNNNLNTAIKEVNGYAKSIADLNLKISEAIAKTKGLQLPNELMDQRDLLLSKVAEQMDVSVVPQQDGSFSVFMGQGQPLVIGNHASSLSLETSKADASHLQVTLGGQDISKNLSGGAIYGNLRFRDQVLDPAQEKLGLLATGFVTEFNKIYQSGFDLNGATGVNFFDLGSSSVPVISNAQDSNLIVTANFVAPTSALNLGSSYRVDVTSTVPSNEYTLTNLSDNNTDTGLNDAGLAAFGFSFNFSGTGTVTIGDSFKVSPFFKSAEMIAINPAITTPAQIAAASSSGLAGDNSNALKLAGLESQNLMLNGKSSFTQIYGQLVADVGSQTYTASVSRSAQKVLLNQATATREDLVGVNLDEEAANLIKFQNSYQAAAKAVSVANSLFDTLIGAVR</sequence>
<dbReference type="InterPro" id="IPR002371">
    <property type="entry name" value="FlgK"/>
</dbReference>
<dbReference type="PANTHER" id="PTHR30033:SF1">
    <property type="entry name" value="FLAGELLAR HOOK-ASSOCIATED PROTEIN 1"/>
    <property type="match status" value="1"/>
</dbReference>
<dbReference type="NCBIfam" id="TIGR02492">
    <property type="entry name" value="flgK_ends"/>
    <property type="match status" value="1"/>
</dbReference>
<dbReference type="InterPro" id="IPR010930">
    <property type="entry name" value="Flg_bb/hook_C_dom"/>
</dbReference>
<feature type="domain" description="Flagellar basal-body/hook protein C-terminal" evidence="9">
    <location>
        <begin position="513"/>
        <end position="548"/>
    </location>
</feature>
<evidence type="ECO:0000256" key="3">
    <source>
        <dbReference type="ARBA" id="ARBA00009677"/>
    </source>
</evidence>
<keyword evidence="12" id="KW-1185">Reference proteome</keyword>
<evidence type="ECO:0000256" key="6">
    <source>
        <dbReference type="ARBA" id="ARBA00023143"/>
    </source>
</evidence>
<comment type="caution">
    <text evidence="11">The sequence shown here is derived from an EMBL/GenBank/DDBJ whole genome shotgun (WGS) entry which is preliminary data.</text>
</comment>
<keyword evidence="11" id="KW-0966">Cell projection</keyword>
<dbReference type="Pfam" id="PF06429">
    <property type="entry name" value="Flg_bbr_C"/>
    <property type="match status" value="1"/>
</dbReference>
<dbReference type="Pfam" id="PF22638">
    <property type="entry name" value="FlgK_D1"/>
    <property type="match status" value="1"/>
</dbReference>
<organism evidence="11 12">
    <name type="scientific">Methylomonas lenta</name>
    <dbReference type="NCBI Taxonomy" id="980561"/>
    <lineage>
        <taxon>Bacteria</taxon>
        <taxon>Pseudomonadati</taxon>
        <taxon>Pseudomonadota</taxon>
        <taxon>Gammaproteobacteria</taxon>
        <taxon>Methylococcales</taxon>
        <taxon>Methylococcaceae</taxon>
        <taxon>Methylomonas</taxon>
    </lineage>
</organism>
<proteinExistence type="inferred from homology"/>
<dbReference type="InterPro" id="IPR053927">
    <property type="entry name" value="FlgK_helical"/>
</dbReference>
<keyword evidence="11" id="KW-0969">Cilium</keyword>
<feature type="domain" description="Flagellar hook-associated protein FlgK helical" evidence="10">
    <location>
        <begin position="94"/>
        <end position="324"/>
    </location>
</feature>
<dbReference type="RefSeq" id="WP_066984906.1">
    <property type="nucleotide sequence ID" value="NZ_LUUI01000126.1"/>
</dbReference>
<dbReference type="GO" id="GO:0005576">
    <property type="term" value="C:extracellular region"/>
    <property type="evidence" value="ECO:0007669"/>
    <property type="project" value="UniProtKB-SubCell"/>
</dbReference>
<keyword evidence="5 7" id="KW-0964">Secreted</keyword>
<accession>A0A177N5G4</accession>
<evidence type="ECO:0000256" key="7">
    <source>
        <dbReference type="RuleBase" id="RU362065"/>
    </source>
</evidence>
<dbReference type="Proteomes" id="UP000078476">
    <property type="component" value="Unassembled WGS sequence"/>
</dbReference>
<evidence type="ECO:0000256" key="4">
    <source>
        <dbReference type="ARBA" id="ARBA00016244"/>
    </source>
</evidence>
<dbReference type="GO" id="GO:0009424">
    <property type="term" value="C:bacterial-type flagellum hook"/>
    <property type="evidence" value="ECO:0007669"/>
    <property type="project" value="UniProtKB-UniRule"/>
</dbReference>
<dbReference type="OrthoDB" id="9802553at2"/>
<comment type="similarity">
    <text evidence="3 7">Belongs to the flagella basal body rod proteins family.</text>
</comment>